<organism evidence="2 3">
    <name type="scientific">Zea mays</name>
    <name type="common">Maize</name>
    <dbReference type="NCBI Taxonomy" id="4577"/>
    <lineage>
        <taxon>Eukaryota</taxon>
        <taxon>Viridiplantae</taxon>
        <taxon>Streptophyta</taxon>
        <taxon>Embryophyta</taxon>
        <taxon>Tracheophyta</taxon>
        <taxon>Spermatophyta</taxon>
        <taxon>Magnoliopsida</taxon>
        <taxon>Liliopsida</taxon>
        <taxon>Poales</taxon>
        <taxon>Poaceae</taxon>
        <taxon>PACMAD clade</taxon>
        <taxon>Panicoideae</taxon>
        <taxon>Andropogonodae</taxon>
        <taxon>Andropogoneae</taxon>
        <taxon>Tripsacinae</taxon>
        <taxon>Zea</taxon>
    </lineage>
</organism>
<dbReference type="EnsemblPlants" id="Zm00001eb177080_T001">
    <property type="protein sequence ID" value="Zm00001eb177080_P001"/>
    <property type="gene ID" value="Zm00001eb177080"/>
</dbReference>
<reference evidence="3" key="1">
    <citation type="journal article" date="2009" name="Science">
        <title>The B73 maize genome: complexity, diversity, and dynamics.</title>
        <authorList>
            <person name="Schnable P.S."/>
            <person name="Ware D."/>
            <person name="Fulton R.S."/>
            <person name="Stein J.C."/>
            <person name="Wei F."/>
            <person name="Pasternak S."/>
            <person name="Liang C."/>
            <person name="Zhang J."/>
            <person name="Fulton L."/>
            <person name="Graves T.A."/>
            <person name="Minx P."/>
            <person name="Reily A.D."/>
            <person name="Courtney L."/>
            <person name="Kruchowski S.S."/>
            <person name="Tomlinson C."/>
            <person name="Strong C."/>
            <person name="Delehaunty K."/>
            <person name="Fronick C."/>
            <person name="Courtney B."/>
            <person name="Rock S.M."/>
            <person name="Belter E."/>
            <person name="Du F."/>
            <person name="Kim K."/>
            <person name="Abbott R.M."/>
            <person name="Cotton M."/>
            <person name="Levy A."/>
            <person name="Marchetto P."/>
            <person name="Ochoa K."/>
            <person name="Jackson S.M."/>
            <person name="Gillam B."/>
            <person name="Chen W."/>
            <person name="Yan L."/>
            <person name="Higginbotham J."/>
            <person name="Cardenas M."/>
            <person name="Waligorski J."/>
            <person name="Applebaum E."/>
            <person name="Phelps L."/>
            <person name="Falcone J."/>
            <person name="Kanchi K."/>
            <person name="Thane T."/>
            <person name="Scimone A."/>
            <person name="Thane N."/>
            <person name="Henke J."/>
            <person name="Wang T."/>
            <person name="Ruppert J."/>
            <person name="Shah N."/>
            <person name="Rotter K."/>
            <person name="Hodges J."/>
            <person name="Ingenthron E."/>
            <person name="Cordes M."/>
            <person name="Kohlberg S."/>
            <person name="Sgro J."/>
            <person name="Delgado B."/>
            <person name="Mead K."/>
            <person name="Chinwalla A."/>
            <person name="Leonard S."/>
            <person name="Crouse K."/>
            <person name="Collura K."/>
            <person name="Kudrna D."/>
            <person name="Currie J."/>
            <person name="He R."/>
            <person name="Angelova A."/>
            <person name="Rajasekar S."/>
            <person name="Mueller T."/>
            <person name="Lomeli R."/>
            <person name="Scara G."/>
            <person name="Ko A."/>
            <person name="Delaney K."/>
            <person name="Wissotski M."/>
            <person name="Lopez G."/>
            <person name="Campos D."/>
            <person name="Braidotti M."/>
            <person name="Ashley E."/>
            <person name="Golser W."/>
            <person name="Kim H."/>
            <person name="Lee S."/>
            <person name="Lin J."/>
            <person name="Dujmic Z."/>
            <person name="Kim W."/>
            <person name="Talag J."/>
            <person name="Zuccolo A."/>
            <person name="Fan C."/>
            <person name="Sebastian A."/>
            <person name="Kramer M."/>
            <person name="Spiegel L."/>
            <person name="Nascimento L."/>
            <person name="Zutavern T."/>
            <person name="Miller B."/>
            <person name="Ambroise C."/>
            <person name="Muller S."/>
            <person name="Spooner W."/>
            <person name="Narechania A."/>
            <person name="Ren L."/>
            <person name="Wei S."/>
            <person name="Kumari S."/>
            <person name="Faga B."/>
            <person name="Levy M.J."/>
            <person name="McMahan L."/>
            <person name="Van Buren P."/>
            <person name="Vaughn M.W."/>
            <person name="Ying K."/>
            <person name="Yeh C.-T."/>
            <person name="Emrich S.J."/>
            <person name="Jia Y."/>
            <person name="Kalyanaraman A."/>
            <person name="Hsia A.-P."/>
            <person name="Barbazuk W.B."/>
            <person name="Baucom R.S."/>
            <person name="Brutnell T.P."/>
            <person name="Carpita N.C."/>
            <person name="Chaparro C."/>
            <person name="Chia J.-M."/>
            <person name="Deragon J.-M."/>
            <person name="Estill J.C."/>
            <person name="Fu Y."/>
            <person name="Jeddeloh J.A."/>
            <person name="Han Y."/>
            <person name="Lee H."/>
            <person name="Li P."/>
            <person name="Lisch D.R."/>
            <person name="Liu S."/>
            <person name="Liu Z."/>
            <person name="Nagel D.H."/>
            <person name="McCann M.C."/>
            <person name="SanMiguel P."/>
            <person name="Myers A.M."/>
            <person name="Nettleton D."/>
            <person name="Nguyen J."/>
            <person name="Penning B.W."/>
            <person name="Ponnala L."/>
            <person name="Schneider K.L."/>
            <person name="Schwartz D.C."/>
            <person name="Sharma A."/>
            <person name="Soderlund C."/>
            <person name="Springer N.M."/>
            <person name="Sun Q."/>
            <person name="Wang H."/>
            <person name="Waterman M."/>
            <person name="Westerman R."/>
            <person name="Wolfgruber T.K."/>
            <person name="Yang L."/>
            <person name="Yu Y."/>
            <person name="Zhang L."/>
            <person name="Zhou S."/>
            <person name="Zhu Q."/>
            <person name="Bennetzen J.L."/>
            <person name="Dawe R.K."/>
            <person name="Jiang J."/>
            <person name="Jiang N."/>
            <person name="Presting G.G."/>
            <person name="Wessler S.R."/>
            <person name="Aluru S."/>
            <person name="Martienssen R.A."/>
            <person name="Clifton S.W."/>
            <person name="McCombie W.R."/>
            <person name="Wing R.A."/>
            <person name="Wilson R.K."/>
        </authorList>
    </citation>
    <scope>NUCLEOTIDE SEQUENCE [LARGE SCALE GENOMIC DNA]</scope>
    <source>
        <strain evidence="3">cv. B73</strain>
    </source>
</reference>
<keyword evidence="1" id="KW-1133">Transmembrane helix</keyword>
<dbReference type="Gramene" id="Zm00001eb177080_T001">
    <property type="protein sequence ID" value="Zm00001eb177080_P001"/>
    <property type="gene ID" value="Zm00001eb177080"/>
</dbReference>
<dbReference type="Proteomes" id="UP000007305">
    <property type="component" value="Chromosome 4"/>
</dbReference>
<name>A0A804NPZ0_MAIZE</name>
<reference evidence="2" key="2">
    <citation type="submission" date="2019-07" db="EMBL/GenBank/DDBJ databases">
        <authorList>
            <person name="Seetharam A."/>
            <person name="Woodhouse M."/>
            <person name="Cannon E."/>
        </authorList>
    </citation>
    <scope>NUCLEOTIDE SEQUENCE [LARGE SCALE GENOMIC DNA]</scope>
    <source>
        <strain evidence="2">cv. B73</strain>
    </source>
</reference>
<sequence length="232" mass="25237">MVMHACMLLIHSHRRRSYMQLSKITATPPVPFSTSSFAKKNYNPTKIVLGSGFSSPGRRWFFQRQKRAQLLRAKQKPRQKSHLRNAALLISSFSPALTVLATILSAGVHDAGHGGFVCLHLLVALLLLVVDALAAATVAAEGGRPARHGRGEAGQDAALRPLKTLGPMRHMKLARAGTTFSNLLCTSKSVDRTTLCTHVDQINDEHGNGNGWIPLFSLTAFVNLFRALVALL</sequence>
<protein>
    <submittedName>
        <fullName evidence="2">Uncharacterized protein</fullName>
    </submittedName>
</protein>
<keyword evidence="1" id="KW-0812">Transmembrane</keyword>
<evidence type="ECO:0000256" key="1">
    <source>
        <dbReference type="SAM" id="Phobius"/>
    </source>
</evidence>
<feature type="transmembrane region" description="Helical" evidence="1">
    <location>
        <begin position="114"/>
        <end position="140"/>
    </location>
</feature>
<keyword evidence="1" id="KW-0472">Membrane</keyword>
<evidence type="ECO:0000313" key="2">
    <source>
        <dbReference type="EnsemblPlants" id="Zm00001eb177080_P001"/>
    </source>
</evidence>
<proteinExistence type="predicted"/>
<keyword evidence="3" id="KW-1185">Reference proteome</keyword>
<accession>A0A804NPZ0</accession>
<dbReference type="AlphaFoldDB" id="A0A804NPZ0"/>
<evidence type="ECO:0000313" key="3">
    <source>
        <dbReference type="Proteomes" id="UP000007305"/>
    </source>
</evidence>
<reference evidence="2" key="3">
    <citation type="submission" date="2021-05" db="UniProtKB">
        <authorList>
            <consortium name="EnsemblPlants"/>
        </authorList>
    </citation>
    <scope>IDENTIFICATION</scope>
    <source>
        <strain evidence="2">cv. B73</strain>
    </source>
</reference>
<dbReference type="InParanoid" id="A0A804NPZ0"/>
<feature type="transmembrane region" description="Helical" evidence="1">
    <location>
        <begin position="86"/>
        <end position="108"/>
    </location>
</feature>